<proteinExistence type="predicted"/>
<evidence type="ECO:0000313" key="6">
    <source>
        <dbReference type="EMBL" id="MBC8610578.1"/>
    </source>
</evidence>
<keyword evidence="2" id="KW-0408">Iron</keyword>
<dbReference type="Pfam" id="PF04230">
    <property type="entry name" value="PS_pyruv_trans"/>
    <property type="match status" value="1"/>
</dbReference>
<dbReference type="PANTHER" id="PTHR43193:SF2">
    <property type="entry name" value="POLYFERREDOXIN PROTEIN FWDF"/>
    <property type="match status" value="1"/>
</dbReference>
<accession>A0A8J6P3Q0</accession>
<organism evidence="6 7">
    <name type="scientific">Massiliimalia timonensis</name>
    <dbReference type="NCBI Taxonomy" id="1987501"/>
    <lineage>
        <taxon>Bacteria</taxon>
        <taxon>Bacillati</taxon>
        <taxon>Bacillota</taxon>
        <taxon>Clostridia</taxon>
        <taxon>Eubacteriales</taxon>
        <taxon>Oscillospiraceae</taxon>
        <taxon>Massiliimalia</taxon>
    </lineage>
</organism>
<gene>
    <name evidence="6" type="ORF">H8702_05505</name>
</gene>
<dbReference type="AlphaFoldDB" id="A0A8J6P3Q0"/>
<evidence type="ECO:0000256" key="3">
    <source>
        <dbReference type="ARBA" id="ARBA00023014"/>
    </source>
</evidence>
<feature type="domain" description="4Fe-4S ferredoxin-type" evidence="5">
    <location>
        <begin position="416"/>
        <end position="445"/>
    </location>
</feature>
<dbReference type="InterPro" id="IPR007525">
    <property type="entry name" value="FrhB_FdhB_C"/>
</dbReference>
<evidence type="ECO:0000256" key="1">
    <source>
        <dbReference type="ARBA" id="ARBA00022723"/>
    </source>
</evidence>
<dbReference type="Pfam" id="PF04432">
    <property type="entry name" value="FrhB_FdhB_C"/>
    <property type="match status" value="1"/>
</dbReference>
<dbReference type="GO" id="GO:0051536">
    <property type="term" value="F:iron-sulfur cluster binding"/>
    <property type="evidence" value="ECO:0007669"/>
    <property type="project" value="UniProtKB-KW"/>
</dbReference>
<dbReference type="InterPro" id="IPR017900">
    <property type="entry name" value="4Fe4S_Fe_S_CS"/>
</dbReference>
<evidence type="ECO:0000256" key="2">
    <source>
        <dbReference type="ARBA" id="ARBA00023004"/>
    </source>
</evidence>
<comment type="caution">
    <text evidence="6">The sequence shown here is derived from an EMBL/GenBank/DDBJ whole genome shotgun (WGS) entry which is preliminary data.</text>
</comment>
<dbReference type="Pfam" id="PF12838">
    <property type="entry name" value="Fer4_7"/>
    <property type="match status" value="1"/>
</dbReference>
<feature type="coiled-coil region" evidence="4">
    <location>
        <begin position="305"/>
        <end position="362"/>
    </location>
</feature>
<dbReference type="PANTHER" id="PTHR43193">
    <property type="match status" value="1"/>
</dbReference>
<dbReference type="GO" id="GO:0046872">
    <property type="term" value="F:metal ion binding"/>
    <property type="evidence" value="ECO:0007669"/>
    <property type="project" value="UniProtKB-KW"/>
</dbReference>
<dbReference type="RefSeq" id="WP_187536362.1">
    <property type="nucleotide sequence ID" value="NZ_JACRTL010000002.1"/>
</dbReference>
<evidence type="ECO:0000259" key="5">
    <source>
        <dbReference type="PROSITE" id="PS51379"/>
    </source>
</evidence>
<keyword evidence="4" id="KW-0175">Coiled coil</keyword>
<dbReference type="EMBL" id="JACRTL010000002">
    <property type="protein sequence ID" value="MBC8610578.1"/>
    <property type="molecule type" value="Genomic_DNA"/>
</dbReference>
<sequence length="753" mass="86255">MKIGIISVNNAHNFGTTMQAYALKQYLDDQGHEAQIINYRLPSIEKSYWILRRNKPKKQIRPMAGYAAKYLWMIVKRPFALARRRRYENFFAEYFNLTEPFKSVKELRNAKLDFDLIIAGSDQIWNDAIIGNLDPAFFCDFGGPETIRASYAASLGNDTVPEDQHLAFQRFLNGLDFISVRESGAQKSLQALTDKPVDLVLDPTLLVERDVFDRICELSPYQKDYIYVHVHHHTAKGPELVEAARKLSQQTGLPVVHNIIGAEFENTLGHACGAGPKGTLALLAGAKYVITQSFHATVFSIIYGKNFLTLEREKYSERLRNLLEILGLQEHFVRLGEELPDISSLSVDHEDVQKRLKEYRKQSVAFMDKVLHGEKAPRIPNWFQSHDAFTCYGCSACKDICPVGAITMEEDQEGFVQPRIDDAICIHCKKCETNCIYQKKRLETGFDSKAYIAFNLEEENRVNSSSGGMFFALCQPILQKNGFVVGVKYDENFTVTYDIADSIEGCRAFCYSKYVEPQHNDIYRKTKKALETGRPVLFTGAPCKIAGLKNYLGRDYPNLYLVDIICECSSSPMAFRAYLDSKEKQYGGKIAEIRFRDKREGWRNRATSIQMDNGKSEITKQRWNIYYHCFVSGYMAKRSCYQCEFCGDNGVADLTIGDFWGLKNFRKDMKDDEKGVSAVKVGTQKGLHLLDSIRDNLFLEEVRVCDIYDNNHSWPTAINKVRGKILKEIREDPEHVQKIMKQYNPRYNKPKNK</sequence>
<feature type="domain" description="4Fe-4S ferredoxin-type" evidence="5">
    <location>
        <begin position="382"/>
        <end position="411"/>
    </location>
</feature>
<dbReference type="InterPro" id="IPR007345">
    <property type="entry name" value="Polysacch_pyruvyl_Trfase"/>
</dbReference>
<evidence type="ECO:0000256" key="4">
    <source>
        <dbReference type="SAM" id="Coils"/>
    </source>
</evidence>
<dbReference type="PROSITE" id="PS00198">
    <property type="entry name" value="4FE4S_FER_1"/>
    <property type="match status" value="1"/>
</dbReference>
<dbReference type="SUPFAM" id="SSF46548">
    <property type="entry name" value="alpha-helical ferredoxin"/>
    <property type="match status" value="1"/>
</dbReference>
<keyword evidence="1" id="KW-0479">Metal-binding</keyword>
<name>A0A8J6P3Q0_9FIRM</name>
<dbReference type="PROSITE" id="PS51379">
    <property type="entry name" value="4FE4S_FER_2"/>
    <property type="match status" value="2"/>
</dbReference>
<dbReference type="Proteomes" id="UP000632659">
    <property type="component" value="Unassembled WGS sequence"/>
</dbReference>
<dbReference type="Gene3D" id="3.30.70.20">
    <property type="match status" value="1"/>
</dbReference>
<protein>
    <submittedName>
        <fullName evidence="6">Coenzyme F420 hydrogenase/dehydrogenase, beta subunit C-terminal domain</fullName>
    </submittedName>
</protein>
<keyword evidence="3" id="KW-0411">Iron-sulfur</keyword>
<reference evidence="6" key="1">
    <citation type="submission" date="2020-08" db="EMBL/GenBank/DDBJ databases">
        <title>Genome public.</title>
        <authorList>
            <person name="Liu C."/>
            <person name="Sun Q."/>
        </authorList>
    </citation>
    <scope>NUCLEOTIDE SEQUENCE</scope>
    <source>
        <strain evidence="6">NSJ-15</strain>
    </source>
</reference>
<evidence type="ECO:0000313" key="7">
    <source>
        <dbReference type="Proteomes" id="UP000632659"/>
    </source>
</evidence>
<dbReference type="InterPro" id="IPR052977">
    <property type="entry name" value="Polyferredoxin-like_ET"/>
</dbReference>
<dbReference type="InterPro" id="IPR017896">
    <property type="entry name" value="4Fe4S_Fe-S-bd"/>
</dbReference>
<keyword evidence="7" id="KW-1185">Reference proteome</keyword>